<feature type="transmembrane region" description="Helical" evidence="1">
    <location>
        <begin position="6"/>
        <end position="26"/>
    </location>
</feature>
<keyword evidence="1" id="KW-0472">Membrane</keyword>
<dbReference type="EMBL" id="JBHLWI010000091">
    <property type="protein sequence ID" value="MFC0264881.1"/>
    <property type="molecule type" value="Genomic_DNA"/>
</dbReference>
<evidence type="ECO:0000313" key="4">
    <source>
        <dbReference type="Proteomes" id="UP001589797"/>
    </source>
</evidence>
<dbReference type="Pfam" id="PF26604">
    <property type="entry name" value="CBU_0592"/>
    <property type="match status" value="1"/>
</dbReference>
<organism evidence="3 4">
    <name type="scientific">Fontibacter flavus</name>
    <dbReference type="NCBI Taxonomy" id="654838"/>
    <lineage>
        <taxon>Bacteria</taxon>
        <taxon>Pseudomonadati</taxon>
        <taxon>Bacteroidota</taxon>
        <taxon>Cytophagia</taxon>
        <taxon>Cytophagales</taxon>
        <taxon>Cyclobacteriaceae</taxon>
        <taxon>Fontibacter</taxon>
    </lineage>
</organism>
<dbReference type="InterPro" id="IPR058058">
    <property type="entry name" value="CBU_0592-like"/>
</dbReference>
<comment type="caution">
    <text evidence="3">The sequence shown here is derived from an EMBL/GenBank/DDBJ whole genome shotgun (WGS) entry which is preliminary data.</text>
</comment>
<accession>A0ABV6FYB8</accession>
<keyword evidence="4" id="KW-1185">Reference proteome</keyword>
<feature type="transmembrane region" description="Helical" evidence="1">
    <location>
        <begin position="61"/>
        <end position="78"/>
    </location>
</feature>
<feature type="domain" description="CBU-0592-like" evidence="2">
    <location>
        <begin position="9"/>
        <end position="77"/>
    </location>
</feature>
<proteinExistence type="predicted"/>
<evidence type="ECO:0000313" key="3">
    <source>
        <dbReference type="EMBL" id="MFC0264881.1"/>
    </source>
</evidence>
<dbReference type="NCBIfam" id="NF047864">
    <property type="entry name" value="CBU_0592_membra"/>
    <property type="match status" value="1"/>
</dbReference>
<name>A0ABV6FYB8_9BACT</name>
<evidence type="ECO:0000259" key="2">
    <source>
        <dbReference type="Pfam" id="PF26604"/>
    </source>
</evidence>
<gene>
    <name evidence="3" type="ORF">ACFFIP_19490</name>
</gene>
<evidence type="ECO:0000256" key="1">
    <source>
        <dbReference type="SAM" id="Phobius"/>
    </source>
</evidence>
<protein>
    <recommendedName>
        <fullName evidence="2">CBU-0592-like domain-containing protein</fullName>
    </recommendedName>
</protein>
<keyword evidence="1" id="KW-1133">Transmembrane helix</keyword>
<keyword evidence="1" id="KW-0812">Transmembrane</keyword>
<dbReference type="RefSeq" id="WP_382389485.1">
    <property type="nucleotide sequence ID" value="NZ_JBHLWI010000091.1"/>
</dbReference>
<dbReference type="Proteomes" id="UP001589797">
    <property type="component" value="Unassembled WGS sequence"/>
</dbReference>
<reference evidence="3 4" key="1">
    <citation type="submission" date="2024-09" db="EMBL/GenBank/DDBJ databases">
        <authorList>
            <person name="Sun Q."/>
            <person name="Mori K."/>
        </authorList>
    </citation>
    <scope>NUCLEOTIDE SEQUENCE [LARGE SCALE GENOMIC DNA]</scope>
    <source>
        <strain evidence="3 4">CCM 7650</strain>
    </source>
</reference>
<sequence>MNDLKFWMDSLGWLGAICFLVSYYLLVTKKWKATSMEYHIANLLGAVFLVLNTLYDASFPSVFINGSWAAIAVLGMVVDRKR</sequence>
<feature type="transmembrane region" description="Helical" evidence="1">
    <location>
        <begin position="38"/>
        <end position="55"/>
    </location>
</feature>